<evidence type="ECO:0000313" key="2">
    <source>
        <dbReference type="EMBL" id="KAF1954465.1"/>
    </source>
</evidence>
<evidence type="ECO:0000313" key="3">
    <source>
        <dbReference type="Proteomes" id="UP000800035"/>
    </source>
</evidence>
<evidence type="ECO:0000256" key="1">
    <source>
        <dbReference type="SAM" id="MobiDB-lite"/>
    </source>
</evidence>
<feature type="region of interest" description="Disordered" evidence="1">
    <location>
        <begin position="604"/>
        <end position="630"/>
    </location>
</feature>
<dbReference type="OrthoDB" id="3798749at2759"/>
<protein>
    <submittedName>
        <fullName evidence="2">Uncharacterized protein</fullName>
    </submittedName>
</protein>
<gene>
    <name evidence="2" type="ORF">CC80DRAFT_567725</name>
</gene>
<sequence>MSQRMNQDMAALWPIELPYGLSHYHQHIQTLGQVDLRHGLTPSLSATPRRPRHSLATLPREPRLLPLGLELQNQRRGKRREREDIAIQVPKRPMRLGGQVVKRRTRALKPKPKAKATREPKKGRPFGEKVGLRKQQQQAIVIDDSDEEMQETNTTTNSPLAASSRSHKSNGPSDWLQDSIRSYRIITAPIPYLDIYRYTASPAPFSDPIDTLYRNQRGFTLKKDFPVPQIEPIPSEVIYEGTPPKIANYSFPQSRSATPLVFRTSYDSFAHPQEAYVTPTPTRGTTLCPFAETFTLADISDFELRKNVAQLMAVAPALPVWDLYNLLVEKKGKFDEARDRVFRRSPQGHREIFGKTHAVPKSPSPMHEASDLVMLNDGDGDEEDDVMIKLDLNDRNFLDENDIPFSPSPAPIRKSTTRRKERNQTTQNSKTKKAKALQRTKLPQSKCAPPTSNAPSTVINPTLPQHQTSFTCSKLPPSSRLRPEATTKSHTPRSPLKLPKLKRSISASGLSQSQSKPKAKSVCSTSAQTANKSKGNVYRSRARARAVAKEALPQAASRNRPGLLEKITSDTDDDWRTPQRKVTGRLSLLTHGVVFDEPECDGIYEESEAVSSTDIEETSSDDDDDDEASDVEIKEIEEELRIDMEQPFLIRPINGYR</sequence>
<feature type="compositionally biased region" description="Polar residues" evidence="1">
    <location>
        <begin position="522"/>
        <end position="534"/>
    </location>
</feature>
<name>A0A6A5TP37_9PLEO</name>
<feature type="compositionally biased region" description="Low complexity" evidence="1">
    <location>
        <begin position="504"/>
        <end position="515"/>
    </location>
</feature>
<accession>A0A6A5TP37</accession>
<feature type="compositionally biased region" description="Polar residues" evidence="1">
    <location>
        <begin position="151"/>
        <end position="172"/>
    </location>
</feature>
<feature type="compositionally biased region" description="Polar residues" evidence="1">
    <location>
        <begin position="450"/>
        <end position="472"/>
    </location>
</feature>
<keyword evidence="3" id="KW-1185">Reference proteome</keyword>
<feature type="region of interest" description="Disordered" evidence="1">
    <location>
        <begin position="104"/>
        <end position="174"/>
    </location>
</feature>
<feature type="region of interest" description="Disordered" evidence="1">
    <location>
        <begin position="398"/>
        <end position="540"/>
    </location>
</feature>
<feature type="compositionally biased region" description="Basic residues" evidence="1">
    <location>
        <begin position="104"/>
        <end position="115"/>
    </location>
</feature>
<organism evidence="2 3">
    <name type="scientific">Byssothecium circinans</name>
    <dbReference type="NCBI Taxonomy" id="147558"/>
    <lineage>
        <taxon>Eukaryota</taxon>
        <taxon>Fungi</taxon>
        <taxon>Dikarya</taxon>
        <taxon>Ascomycota</taxon>
        <taxon>Pezizomycotina</taxon>
        <taxon>Dothideomycetes</taxon>
        <taxon>Pleosporomycetidae</taxon>
        <taxon>Pleosporales</taxon>
        <taxon>Massarineae</taxon>
        <taxon>Massarinaceae</taxon>
        <taxon>Byssothecium</taxon>
    </lineage>
</organism>
<feature type="compositionally biased region" description="Basic and acidic residues" evidence="1">
    <location>
        <begin position="116"/>
        <end position="131"/>
    </location>
</feature>
<reference evidence="2" key="1">
    <citation type="journal article" date="2020" name="Stud. Mycol.">
        <title>101 Dothideomycetes genomes: a test case for predicting lifestyles and emergence of pathogens.</title>
        <authorList>
            <person name="Haridas S."/>
            <person name="Albert R."/>
            <person name="Binder M."/>
            <person name="Bloem J."/>
            <person name="Labutti K."/>
            <person name="Salamov A."/>
            <person name="Andreopoulos B."/>
            <person name="Baker S."/>
            <person name="Barry K."/>
            <person name="Bills G."/>
            <person name="Bluhm B."/>
            <person name="Cannon C."/>
            <person name="Castanera R."/>
            <person name="Culley D."/>
            <person name="Daum C."/>
            <person name="Ezra D."/>
            <person name="Gonzalez J."/>
            <person name="Henrissat B."/>
            <person name="Kuo A."/>
            <person name="Liang C."/>
            <person name="Lipzen A."/>
            <person name="Lutzoni F."/>
            <person name="Magnuson J."/>
            <person name="Mondo S."/>
            <person name="Nolan M."/>
            <person name="Ohm R."/>
            <person name="Pangilinan J."/>
            <person name="Park H.-J."/>
            <person name="Ramirez L."/>
            <person name="Alfaro M."/>
            <person name="Sun H."/>
            <person name="Tritt A."/>
            <person name="Yoshinaga Y."/>
            <person name="Zwiers L.-H."/>
            <person name="Turgeon B."/>
            <person name="Goodwin S."/>
            <person name="Spatafora J."/>
            <person name="Crous P."/>
            <person name="Grigoriev I."/>
        </authorList>
    </citation>
    <scope>NUCLEOTIDE SEQUENCE</scope>
    <source>
        <strain evidence="2">CBS 675.92</strain>
    </source>
</reference>
<dbReference type="AlphaFoldDB" id="A0A6A5TP37"/>
<dbReference type="Proteomes" id="UP000800035">
    <property type="component" value="Unassembled WGS sequence"/>
</dbReference>
<proteinExistence type="predicted"/>
<dbReference type="EMBL" id="ML976999">
    <property type="protein sequence ID" value="KAF1954465.1"/>
    <property type="molecule type" value="Genomic_DNA"/>
</dbReference>